<keyword evidence="4" id="KW-1185">Reference proteome</keyword>
<reference evidence="3" key="3">
    <citation type="submission" date="2024-02" db="EMBL/GenBank/DDBJ databases">
        <title>Comparative genomics of Cryptococcus and Kwoniella reveals pathogenesis evolution and contrasting modes of karyotype evolution via chromosome fusion or intercentromeric recombination.</title>
        <authorList>
            <person name="Coelho M.A."/>
            <person name="David-Palma M."/>
            <person name="Shea T."/>
            <person name="Bowers K."/>
            <person name="McGinley-Smith S."/>
            <person name="Mohammad A.W."/>
            <person name="Gnirke A."/>
            <person name="Yurkov A.M."/>
            <person name="Nowrousian M."/>
            <person name="Sun S."/>
            <person name="Cuomo C.A."/>
            <person name="Heitman J."/>
        </authorList>
    </citation>
    <scope>NUCLEOTIDE SEQUENCE</scope>
    <source>
        <strain evidence="3">CBS 10117</strain>
    </source>
</reference>
<dbReference type="EMBL" id="CP144540">
    <property type="protein sequence ID" value="WWC65623.1"/>
    <property type="molecule type" value="Genomic_DNA"/>
</dbReference>
<dbReference type="Proteomes" id="UP000078595">
    <property type="component" value="Chromosome 11"/>
</dbReference>
<feature type="compositionally biased region" description="Polar residues" evidence="1">
    <location>
        <begin position="116"/>
        <end position="131"/>
    </location>
</feature>
<evidence type="ECO:0000313" key="4">
    <source>
        <dbReference type="Proteomes" id="UP000078595"/>
    </source>
</evidence>
<dbReference type="EMBL" id="KI894035">
    <property type="protein sequence ID" value="OBR82667.1"/>
    <property type="molecule type" value="Genomic_DNA"/>
</dbReference>
<protein>
    <submittedName>
        <fullName evidence="2">Uncharacterized protein</fullName>
    </submittedName>
</protein>
<dbReference type="GeneID" id="28971129"/>
<reference evidence="3" key="2">
    <citation type="submission" date="2013-07" db="EMBL/GenBank/DDBJ databases">
        <authorList>
            <consortium name="The Broad Institute Genome Sequencing Platform"/>
            <person name="Cuomo C."/>
            <person name="Litvintseva A."/>
            <person name="Chen Y."/>
            <person name="Heitman J."/>
            <person name="Sun S."/>
            <person name="Springer D."/>
            <person name="Dromer F."/>
            <person name="Young S.K."/>
            <person name="Zeng Q."/>
            <person name="Gargeya S."/>
            <person name="Fitzgerald M."/>
            <person name="Abouelleil A."/>
            <person name="Alvarado L."/>
            <person name="Berlin A.M."/>
            <person name="Chapman S.B."/>
            <person name="Dewar J."/>
            <person name="Goldberg J."/>
            <person name="Griggs A."/>
            <person name="Gujja S."/>
            <person name="Hansen M."/>
            <person name="Howarth C."/>
            <person name="Imamovic A."/>
            <person name="Larimer J."/>
            <person name="McCowan C."/>
            <person name="Murphy C."/>
            <person name="Pearson M."/>
            <person name="Priest M."/>
            <person name="Roberts A."/>
            <person name="Saif S."/>
            <person name="Shea T."/>
            <person name="Sykes S."/>
            <person name="Wortman J."/>
            <person name="Nusbaum C."/>
            <person name="Birren B."/>
        </authorList>
    </citation>
    <scope>NUCLEOTIDE SEQUENCE</scope>
    <source>
        <strain evidence="3">CBS 10117</strain>
    </source>
</reference>
<proteinExistence type="predicted"/>
<evidence type="ECO:0000313" key="2">
    <source>
        <dbReference type="EMBL" id="OBR82667.1"/>
    </source>
</evidence>
<dbReference type="AlphaFoldDB" id="A0A1A5ZXX5"/>
<organism evidence="2">
    <name type="scientific">Kwoniella dejecticola CBS 10117</name>
    <dbReference type="NCBI Taxonomy" id="1296121"/>
    <lineage>
        <taxon>Eukaryota</taxon>
        <taxon>Fungi</taxon>
        <taxon>Dikarya</taxon>
        <taxon>Basidiomycota</taxon>
        <taxon>Agaricomycotina</taxon>
        <taxon>Tremellomycetes</taxon>
        <taxon>Tremellales</taxon>
        <taxon>Cryptococcaceae</taxon>
        <taxon>Kwoniella</taxon>
    </lineage>
</organism>
<name>A0A1A5ZXX5_9TREE</name>
<dbReference type="KEGG" id="kdj:28971129"/>
<gene>
    <name evidence="2" type="ORF">I303_07430</name>
    <name evidence="3" type="ORF">I303_108243</name>
</gene>
<sequence length="344" mass="38633">METPAQNRPLPRVASDLVQDPSLTLGPIVMHPWFSPILKSGEYITLLSTDQIGYVLISGTAKSIGINTRSAFKSDTPSAIIRWDASSDSITLILTTLLQPHRFLQSQSHSHLRPQPSESESVRTDTNPNSNPKFSSTAISLLKLLPEALAVSQTYKIPKFFLKFTSLLLQLHASPLILYTAYALARDTPNCKRYSSETLTEAHLGCIPKPLRRILQTHCPRYLIALDELHLKWVEAYEELQYCFTKNLKVNIKLEGYGSICKKRFGRGCPAYISTNHSFTRLRQIAGEAALTVIKSNAYRFMCAEIEEAIHEATRCETCAHRLINAFDAVMRHVMSDLRTTIAL</sequence>
<dbReference type="RefSeq" id="XP_018260509.1">
    <property type="nucleotide sequence ID" value="XM_018410699.1"/>
</dbReference>
<evidence type="ECO:0000313" key="3">
    <source>
        <dbReference type="EMBL" id="WWC65623.1"/>
    </source>
</evidence>
<evidence type="ECO:0000256" key="1">
    <source>
        <dbReference type="SAM" id="MobiDB-lite"/>
    </source>
</evidence>
<dbReference type="OrthoDB" id="2565321at2759"/>
<accession>A0A1A5ZXX5</accession>
<feature type="region of interest" description="Disordered" evidence="1">
    <location>
        <begin position="108"/>
        <end position="131"/>
    </location>
</feature>
<dbReference type="VEuPathDB" id="FungiDB:I303_07430"/>
<reference evidence="2" key="1">
    <citation type="submission" date="2013-07" db="EMBL/GenBank/DDBJ databases">
        <title>The Genome Sequence of Cryptococcus dejecticola CBS10117.</title>
        <authorList>
            <consortium name="The Broad Institute Genome Sequencing Platform"/>
            <person name="Cuomo C."/>
            <person name="Litvintseva A."/>
            <person name="Chen Y."/>
            <person name="Heitman J."/>
            <person name="Sun S."/>
            <person name="Springer D."/>
            <person name="Dromer F."/>
            <person name="Young S.K."/>
            <person name="Zeng Q."/>
            <person name="Gargeya S."/>
            <person name="Fitzgerald M."/>
            <person name="Abouelleil A."/>
            <person name="Alvarado L."/>
            <person name="Berlin A.M."/>
            <person name="Chapman S.B."/>
            <person name="Dewar J."/>
            <person name="Goldberg J."/>
            <person name="Griggs A."/>
            <person name="Gujja S."/>
            <person name="Hansen M."/>
            <person name="Howarth C."/>
            <person name="Imamovic A."/>
            <person name="Larimer J."/>
            <person name="McCowan C."/>
            <person name="Murphy C."/>
            <person name="Pearson M."/>
            <person name="Priest M."/>
            <person name="Roberts A."/>
            <person name="Saif S."/>
            <person name="Shea T."/>
            <person name="Sykes S."/>
            <person name="Wortman J."/>
            <person name="Nusbaum C."/>
            <person name="Birren B."/>
        </authorList>
    </citation>
    <scope>NUCLEOTIDE SEQUENCE [LARGE SCALE GENOMIC DNA]</scope>
    <source>
        <strain evidence="2">CBS 10117</strain>
    </source>
</reference>